<name>A0A2S5DD23_9NEIS</name>
<evidence type="ECO:0000256" key="1">
    <source>
        <dbReference type="SAM" id="SignalP"/>
    </source>
</evidence>
<evidence type="ECO:0000313" key="2">
    <source>
        <dbReference type="EMBL" id="POZ60867.1"/>
    </source>
</evidence>
<protein>
    <submittedName>
        <fullName evidence="2">Uncharacterized protein</fullName>
    </submittedName>
</protein>
<dbReference type="AlphaFoldDB" id="A0A2S5DD23"/>
<proteinExistence type="predicted"/>
<feature type="chain" id="PRO_5015640162" evidence="1">
    <location>
        <begin position="20"/>
        <end position="130"/>
    </location>
</feature>
<keyword evidence="3" id="KW-1185">Reference proteome</keyword>
<dbReference type="Proteomes" id="UP000237082">
    <property type="component" value="Unassembled WGS sequence"/>
</dbReference>
<sequence>MKFILPSIIALIIGGSAFAATPDKPLIAGHILRLDSACDFSSSAVRIQRDAVRLEASLKPDAAARLKQAARDYEGQPVVIVVNDIPISASPMASVQMGDKAQFNVGTDAAPKVLPTLLETTCHQIRPQPK</sequence>
<organism evidence="2 3">
    <name type="scientific">Chromobacterium alticapitis</name>
    <dbReference type="NCBI Taxonomy" id="2073169"/>
    <lineage>
        <taxon>Bacteria</taxon>
        <taxon>Pseudomonadati</taxon>
        <taxon>Pseudomonadota</taxon>
        <taxon>Betaproteobacteria</taxon>
        <taxon>Neisseriales</taxon>
        <taxon>Chromobacteriaceae</taxon>
        <taxon>Chromobacterium</taxon>
    </lineage>
</organism>
<gene>
    <name evidence="2" type="ORF">C2I19_16380</name>
</gene>
<dbReference type="EMBL" id="PQWB01000088">
    <property type="protein sequence ID" value="POZ60867.1"/>
    <property type="molecule type" value="Genomic_DNA"/>
</dbReference>
<reference evidence="3" key="1">
    <citation type="submission" date="2018-02" db="EMBL/GenBank/DDBJ databases">
        <authorList>
            <person name="O'Hara-Hanley K."/>
            <person name="Soby S."/>
        </authorList>
    </citation>
    <scope>NUCLEOTIDE SEQUENCE [LARGE SCALE GENOMIC DNA]</scope>
    <source>
        <strain evidence="3">MWU14-2602</strain>
    </source>
</reference>
<feature type="signal peptide" evidence="1">
    <location>
        <begin position="1"/>
        <end position="19"/>
    </location>
</feature>
<dbReference type="OrthoDB" id="8595528at2"/>
<evidence type="ECO:0000313" key="3">
    <source>
        <dbReference type="Proteomes" id="UP000237082"/>
    </source>
</evidence>
<comment type="caution">
    <text evidence="2">The sequence shown here is derived from an EMBL/GenBank/DDBJ whole genome shotgun (WGS) entry which is preliminary data.</text>
</comment>
<keyword evidence="1" id="KW-0732">Signal</keyword>
<accession>A0A2S5DD23</accession>
<dbReference type="RefSeq" id="WP_103903729.1">
    <property type="nucleotide sequence ID" value="NZ_PQWB01000088.1"/>
</dbReference>